<organism evidence="2 3">
    <name type="scientific">Asterophora parasitica</name>
    <dbReference type="NCBI Taxonomy" id="117018"/>
    <lineage>
        <taxon>Eukaryota</taxon>
        <taxon>Fungi</taxon>
        <taxon>Dikarya</taxon>
        <taxon>Basidiomycota</taxon>
        <taxon>Agaricomycotina</taxon>
        <taxon>Agaricomycetes</taxon>
        <taxon>Agaricomycetidae</taxon>
        <taxon>Agaricales</taxon>
        <taxon>Tricholomatineae</taxon>
        <taxon>Lyophyllaceae</taxon>
        <taxon>Asterophora</taxon>
    </lineage>
</organism>
<dbReference type="Gene3D" id="1.20.1280.50">
    <property type="match status" value="1"/>
</dbReference>
<dbReference type="Proteomes" id="UP000775547">
    <property type="component" value="Unassembled WGS sequence"/>
</dbReference>
<dbReference type="EMBL" id="JABCKV010000777">
    <property type="protein sequence ID" value="KAG5640393.1"/>
    <property type="molecule type" value="Genomic_DNA"/>
</dbReference>
<evidence type="ECO:0008006" key="4">
    <source>
        <dbReference type="Google" id="ProtNLM"/>
    </source>
</evidence>
<proteinExistence type="predicted"/>
<evidence type="ECO:0000256" key="1">
    <source>
        <dbReference type="SAM" id="Coils"/>
    </source>
</evidence>
<dbReference type="InterPro" id="IPR032675">
    <property type="entry name" value="LRR_dom_sf"/>
</dbReference>
<evidence type="ECO:0000313" key="2">
    <source>
        <dbReference type="EMBL" id="KAG5640393.1"/>
    </source>
</evidence>
<gene>
    <name evidence="2" type="ORF">DXG03_008811</name>
</gene>
<protein>
    <recommendedName>
        <fullName evidence="4">F-box domain-containing protein</fullName>
    </recommendedName>
</protein>
<reference evidence="2" key="1">
    <citation type="submission" date="2020-07" db="EMBL/GenBank/DDBJ databases">
        <authorList>
            <person name="Nieuwenhuis M."/>
            <person name="Van De Peppel L.J.J."/>
        </authorList>
    </citation>
    <scope>NUCLEOTIDE SEQUENCE</scope>
    <source>
        <strain evidence="2">AP01</strain>
        <tissue evidence="2">Mycelium</tissue>
    </source>
</reference>
<dbReference type="AlphaFoldDB" id="A0A9P7K7W2"/>
<dbReference type="OrthoDB" id="3365698at2759"/>
<reference evidence="2" key="2">
    <citation type="submission" date="2021-10" db="EMBL/GenBank/DDBJ databases">
        <title>Phylogenomics reveals ancestral predisposition of the termite-cultivated fungus Termitomyces towards a domesticated lifestyle.</title>
        <authorList>
            <person name="Auxier B."/>
            <person name="Grum-Grzhimaylo A."/>
            <person name="Cardenas M.E."/>
            <person name="Lodge J.D."/>
            <person name="Laessoe T."/>
            <person name="Pedersen O."/>
            <person name="Smith M.E."/>
            <person name="Kuyper T.W."/>
            <person name="Franco-Molano E.A."/>
            <person name="Baroni T.J."/>
            <person name="Aanen D.K."/>
        </authorList>
    </citation>
    <scope>NUCLEOTIDE SEQUENCE</scope>
    <source>
        <strain evidence="2">AP01</strain>
        <tissue evidence="2">Mycelium</tissue>
    </source>
</reference>
<sequence>SKMQSDDQLLYEKVINDAGIRNDLVLSLPEKKQAKALLGDAERTLLVIEEEIAALQARRQVHVEHVVNKFHVAMAPIKNLPVELLSIIFSYFTFAWIPNDKFYHHSHAPFILGKVCALWRHVSRSDPTLWRVNVSATRLPCELLPDVAKAYFKVDLRDYNVNPCTIHDTFIPILRHITHLELFTDAIQLDMFWRNCSPESFIRLESLDLVIWKSTESVQTVDSSLLYDASRWAEYTPFRLAHNLQSLTIEGYDKDLQLVPFILAFDTFRHLRSLLIASVESADGESPASLALRAMQPWASSLSVLNIASAPIADGLFLRELLIQCKQLTRLCSTAPSLPGIFDRDISLPHLESLYLKSIEHPWLFQSLFTPALSRLKTEFKFKHYFDMTDMCRMITSSGCSITSFICKWSGTVNDRRDCPYFPDPCGVFRVIPAARDVRIQYMWLDLDTAANLASGKILPCVEQAEWAMNNELSYGRMIQKRAKWEQKTYGRLVLKRYWSHVMSKKSWSETHRWSVDTLIILGEDYGISVISISR</sequence>
<dbReference type="SUPFAM" id="SSF52047">
    <property type="entry name" value="RNI-like"/>
    <property type="match status" value="1"/>
</dbReference>
<feature type="coiled-coil region" evidence="1">
    <location>
        <begin position="31"/>
        <end position="58"/>
    </location>
</feature>
<accession>A0A9P7K7W2</accession>
<name>A0A9P7K7W2_9AGAR</name>
<dbReference type="Gene3D" id="3.80.10.10">
    <property type="entry name" value="Ribonuclease Inhibitor"/>
    <property type="match status" value="1"/>
</dbReference>
<comment type="caution">
    <text evidence="2">The sequence shown here is derived from an EMBL/GenBank/DDBJ whole genome shotgun (WGS) entry which is preliminary data.</text>
</comment>
<feature type="non-terminal residue" evidence="2">
    <location>
        <position position="1"/>
    </location>
</feature>
<keyword evidence="1" id="KW-0175">Coiled coil</keyword>
<evidence type="ECO:0000313" key="3">
    <source>
        <dbReference type="Proteomes" id="UP000775547"/>
    </source>
</evidence>
<keyword evidence="3" id="KW-1185">Reference proteome</keyword>